<proteinExistence type="predicted"/>
<feature type="chain" id="PRO_5014611783" evidence="1">
    <location>
        <begin position="25"/>
        <end position="100"/>
    </location>
</feature>
<dbReference type="EMBL" id="NIPO01000001">
    <property type="protein sequence ID" value="PJR03689.1"/>
    <property type="molecule type" value="Genomic_DNA"/>
</dbReference>
<accession>A0A2M9R4A7</accession>
<evidence type="ECO:0000313" key="3">
    <source>
        <dbReference type="Proteomes" id="UP000231960"/>
    </source>
</evidence>
<name>A0A2M9R4A7_9FLAO</name>
<organism evidence="2 3">
    <name type="scientific">Avrilella dinanensis</name>
    <dbReference type="NCBI Taxonomy" id="2008672"/>
    <lineage>
        <taxon>Bacteria</taxon>
        <taxon>Pseudomonadati</taxon>
        <taxon>Bacteroidota</taxon>
        <taxon>Flavobacteriia</taxon>
        <taxon>Flavobacteriales</taxon>
        <taxon>Flavobacteriaceae</taxon>
        <taxon>Avrilella</taxon>
    </lineage>
</organism>
<keyword evidence="1" id="KW-0732">Signal</keyword>
<protein>
    <submittedName>
        <fullName evidence="2">Uncharacterized protein</fullName>
    </submittedName>
</protein>
<comment type="caution">
    <text evidence="2">The sequence shown here is derived from an EMBL/GenBank/DDBJ whole genome shotgun (WGS) entry which is preliminary data.</text>
</comment>
<evidence type="ECO:0000313" key="2">
    <source>
        <dbReference type="EMBL" id="PJR03689.1"/>
    </source>
</evidence>
<feature type="signal peptide" evidence="1">
    <location>
        <begin position="1"/>
        <end position="24"/>
    </location>
</feature>
<evidence type="ECO:0000256" key="1">
    <source>
        <dbReference type="SAM" id="SignalP"/>
    </source>
</evidence>
<dbReference type="OrthoDB" id="1445232at2"/>
<reference evidence="2 3" key="1">
    <citation type="submission" date="2017-06" db="EMBL/GenBank/DDBJ databases">
        <title>Description of Avrilella dinanensis gen. nov. sp. nov.</title>
        <authorList>
            <person name="Leyer C."/>
            <person name="Sassi M."/>
            <person name="Minet J."/>
            <person name="Kayal S."/>
            <person name="Cattoir V."/>
        </authorList>
    </citation>
    <scope>NUCLEOTIDE SEQUENCE [LARGE SCALE GENOMIC DNA]</scope>
    <source>
        <strain evidence="2 3">UR159</strain>
    </source>
</reference>
<keyword evidence="3" id="KW-1185">Reference proteome</keyword>
<dbReference type="Proteomes" id="UP000231960">
    <property type="component" value="Unassembled WGS sequence"/>
</dbReference>
<gene>
    <name evidence="2" type="ORF">CDL10_03500</name>
</gene>
<sequence>MSKKFSVFIAIALWFAMSFQTVHVYSHYVENQKHAAQQDNHHHDKCYVCDFHFSPYLLSSPVDFQSLEWHFNKVEYTFSTSGYHHLSEFYFSLRGPPVLG</sequence>
<dbReference type="AlphaFoldDB" id="A0A2M9R4A7"/>
<dbReference type="RefSeq" id="WP_100677257.1">
    <property type="nucleotide sequence ID" value="NZ_NIPO01000001.1"/>
</dbReference>